<dbReference type="PANTHER" id="PTHR42924">
    <property type="entry name" value="EXONUCLEASE"/>
    <property type="match status" value="1"/>
</dbReference>
<dbReference type="PANTHER" id="PTHR42924:SF3">
    <property type="entry name" value="POLYMERASE_HISTIDINOL PHOSPHATASE N-TERMINAL DOMAIN-CONTAINING PROTEIN"/>
    <property type="match status" value="1"/>
</dbReference>
<dbReference type="Gene3D" id="1.10.150.650">
    <property type="match status" value="1"/>
</dbReference>
<dbReference type="InterPro" id="IPR052018">
    <property type="entry name" value="PHP_domain"/>
</dbReference>
<dbReference type="Gene3D" id="3.20.20.140">
    <property type="entry name" value="Metal-dependent hydrolases"/>
    <property type="match status" value="1"/>
</dbReference>
<dbReference type="InterPro" id="IPR003141">
    <property type="entry name" value="Pol/His_phosphatase_N"/>
</dbReference>
<dbReference type="AlphaFoldDB" id="A0A9D1M1H1"/>
<gene>
    <name evidence="2" type="ORF">IAB70_04850</name>
</gene>
<dbReference type="InterPro" id="IPR004013">
    <property type="entry name" value="PHP_dom"/>
</dbReference>
<feature type="domain" description="Polymerase/histidinol phosphatase N-terminal" evidence="1">
    <location>
        <begin position="1"/>
        <end position="64"/>
    </location>
</feature>
<feature type="non-terminal residue" evidence="2">
    <location>
        <position position="1"/>
    </location>
</feature>
<evidence type="ECO:0000313" key="3">
    <source>
        <dbReference type="Proteomes" id="UP000824093"/>
    </source>
</evidence>
<dbReference type="Proteomes" id="UP000824093">
    <property type="component" value="Unassembled WGS sequence"/>
</dbReference>
<evidence type="ECO:0000313" key="2">
    <source>
        <dbReference type="EMBL" id="HIU51930.1"/>
    </source>
</evidence>
<reference evidence="2" key="1">
    <citation type="submission" date="2020-10" db="EMBL/GenBank/DDBJ databases">
        <authorList>
            <person name="Gilroy R."/>
        </authorList>
    </citation>
    <scope>NUCLEOTIDE SEQUENCE</scope>
    <source>
        <strain evidence="2">CHK195-15760</strain>
    </source>
</reference>
<dbReference type="EMBL" id="DVNH01000034">
    <property type="protein sequence ID" value="HIU51930.1"/>
    <property type="molecule type" value="Genomic_DNA"/>
</dbReference>
<dbReference type="SMART" id="SM00481">
    <property type="entry name" value="POLIIIAc"/>
    <property type="match status" value="1"/>
</dbReference>
<dbReference type="Pfam" id="PF02811">
    <property type="entry name" value="PHP"/>
    <property type="match status" value="1"/>
</dbReference>
<comment type="caution">
    <text evidence="2">The sequence shown here is derived from an EMBL/GenBank/DDBJ whole genome shotgun (WGS) entry which is preliminary data.</text>
</comment>
<reference evidence="2" key="2">
    <citation type="journal article" date="2021" name="PeerJ">
        <title>Extensive microbial diversity within the chicken gut microbiome revealed by metagenomics and culture.</title>
        <authorList>
            <person name="Gilroy R."/>
            <person name="Ravi A."/>
            <person name="Getino M."/>
            <person name="Pursley I."/>
            <person name="Horton D.L."/>
            <person name="Alikhan N.F."/>
            <person name="Baker D."/>
            <person name="Gharbi K."/>
            <person name="Hall N."/>
            <person name="Watson M."/>
            <person name="Adriaenssens E.M."/>
            <person name="Foster-Nyarko E."/>
            <person name="Jarju S."/>
            <person name="Secka A."/>
            <person name="Antonio M."/>
            <person name="Oren A."/>
            <person name="Chaudhuri R.R."/>
            <person name="La Ragione R."/>
            <person name="Hildebrand F."/>
            <person name="Pallen M.J."/>
        </authorList>
    </citation>
    <scope>NUCLEOTIDE SEQUENCE</scope>
    <source>
        <strain evidence="2">CHK195-15760</strain>
    </source>
</reference>
<dbReference type="InterPro" id="IPR016195">
    <property type="entry name" value="Pol/histidinol_Pase-like"/>
</dbReference>
<accession>A0A9D1M1H1</accession>
<organism evidence="2 3">
    <name type="scientific">Candidatus Merdicola faecigallinarum</name>
    <dbReference type="NCBI Taxonomy" id="2840862"/>
    <lineage>
        <taxon>Bacteria</taxon>
        <taxon>Bacillati</taxon>
        <taxon>Bacillota</taxon>
        <taxon>Clostridia</taxon>
        <taxon>Candidatus Merdicola</taxon>
    </lineage>
</organism>
<dbReference type="GO" id="GO:0035312">
    <property type="term" value="F:5'-3' DNA exonuclease activity"/>
    <property type="evidence" value="ECO:0007669"/>
    <property type="project" value="TreeGrafter"/>
</dbReference>
<dbReference type="GO" id="GO:0004534">
    <property type="term" value="F:5'-3' RNA exonuclease activity"/>
    <property type="evidence" value="ECO:0007669"/>
    <property type="project" value="TreeGrafter"/>
</dbReference>
<dbReference type="SUPFAM" id="SSF89550">
    <property type="entry name" value="PHP domain-like"/>
    <property type="match status" value="1"/>
</dbReference>
<proteinExistence type="predicted"/>
<protein>
    <submittedName>
        <fullName evidence="2">PHP domain-containing protein</fullName>
    </submittedName>
</protein>
<evidence type="ECO:0000259" key="1">
    <source>
        <dbReference type="SMART" id="SM00481"/>
    </source>
</evidence>
<name>A0A9D1M1H1_9FIRM</name>
<sequence>IHTNYSDGTCSVEEILREAEEKKLECISITDHDTCLAYRDLKDQNIRKLFSGKIIVGCELKSIVEGTVIEILGYNVDPEIINQEIEKIEPTYEQINMHEVNTLYEIITKKGYKIERDKIKFNPKNESGQRAICNELLRHPENRKFREETNYQDEFIFYREHISNPNSPYFVDNSPLIPNPDVVIDLIKRAGGLAFIPHTFIYGENSMKVFHALTDTHKVDGIECYYSKFTPEQIQFLLDFCKKNHYYISGGSDYHGTYKPNISMGTGTNNNLNIPMEITRNWAKYKFEIDMSQER</sequence>